<dbReference type="Gene3D" id="3.40.50.720">
    <property type="entry name" value="NAD(P)-binding Rossmann-like Domain"/>
    <property type="match status" value="1"/>
</dbReference>
<name>A0A2Z5G4V7_9BACT</name>
<dbReference type="KEGG" id="abas:ACPOL_4515"/>
<dbReference type="PANTHER" id="PTHR32487">
    <property type="entry name" value="3-OXO-DELTA(4,5)-STEROID 5-BETA-REDUCTASE"/>
    <property type="match status" value="1"/>
</dbReference>
<sequence>MTQVRRTEIAHRSILVTGAQGVSGAAVLEHYAANSANTVYGLSRRSAESHDNIRHISVDLLDRPDIMAKLSVIPNPTHLFFGAYVDKKDAAEKSKINVELLKGILEYLDEQVPSLEHITIFQGGKAYGSDLGPYKTPAREDDPRLMSPNYYYEQEDLLRSRQKGKAWNFTIIRPGGAICGLSVGSAMNLLSVIGVYATICKEMGLPLRFPGAEKVYHAMYQVTSADILARATLWAGDTEAAKNQTFNVTNGDTMRWQHMWPRIAKMFDLEVADPVPFSLATYMADKGPMWESIVRKHNLQPIPYDQVVSWGYGDFAFQQDFDNVSNTVKVRQAGFQDCIDSEKMFTSYFGQMSAKGLLPKLSRGAQGNVQRRRQRAAPADIDRRTGDNQTGEALGGASPEAKSQGRSANGRWYRVSGELQSGASDDQDWERNVARTARQSQRSPQGL</sequence>
<dbReference type="InterPro" id="IPR055222">
    <property type="entry name" value="PRISE-like_Rossmann-fold"/>
</dbReference>
<evidence type="ECO:0000313" key="4">
    <source>
        <dbReference type="Proteomes" id="UP000253606"/>
    </source>
</evidence>
<keyword evidence="4" id="KW-1185">Reference proteome</keyword>
<evidence type="ECO:0000259" key="2">
    <source>
        <dbReference type="Pfam" id="PF22917"/>
    </source>
</evidence>
<feature type="compositionally biased region" description="Polar residues" evidence="1">
    <location>
        <begin position="437"/>
        <end position="447"/>
    </location>
</feature>
<dbReference type="Proteomes" id="UP000253606">
    <property type="component" value="Chromosome"/>
</dbReference>
<evidence type="ECO:0000313" key="3">
    <source>
        <dbReference type="EMBL" id="AXC13787.1"/>
    </source>
</evidence>
<protein>
    <submittedName>
        <fullName evidence="3">Nucleoside-diphosphate-sugar epimerase</fullName>
    </submittedName>
</protein>
<accession>A0A2Z5G4V7</accession>
<dbReference type="SUPFAM" id="SSF51735">
    <property type="entry name" value="NAD(P)-binding Rossmann-fold domains"/>
    <property type="match status" value="1"/>
</dbReference>
<dbReference type="CDD" id="cd08948">
    <property type="entry name" value="5beta-POR_like_SDR_a"/>
    <property type="match status" value="1"/>
</dbReference>
<reference evidence="3 4" key="1">
    <citation type="journal article" date="2018" name="Front. Microbiol.">
        <title>Hydrolytic Capabilities as a Key to Environmental Success: Chitinolytic and Cellulolytic Acidobacteria From Acidic Sub-arctic Soils and Boreal Peatlands.</title>
        <authorList>
            <person name="Belova S.E."/>
            <person name="Ravin N.V."/>
            <person name="Pankratov T.A."/>
            <person name="Rakitin A.L."/>
            <person name="Ivanova A.A."/>
            <person name="Beletsky A.V."/>
            <person name="Mardanov A.V."/>
            <person name="Sinninghe Damste J.S."/>
            <person name="Dedysh S.N."/>
        </authorList>
    </citation>
    <scope>NUCLEOTIDE SEQUENCE [LARGE SCALE GENOMIC DNA]</scope>
    <source>
        <strain evidence="3 4">SBC82</strain>
    </source>
</reference>
<gene>
    <name evidence="3" type="ORF">ACPOL_4515</name>
</gene>
<dbReference type="AlphaFoldDB" id="A0A2Z5G4V7"/>
<dbReference type="PANTHER" id="PTHR32487:SF0">
    <property type="entry name" value="3-OXO-DELTA(4,5)-STEROID 5-BETA-REDUCTASE"/>
    <property type="match status" value="1"/>
</dbReference>
<proteinExistence type="predicted"/>
<organism evidence="3 4">
    <name type="scientific">Acidisarcina polymorpha</name>
    <dbReference type="NCBI Taxonomy" id="2211140"/>
    <lineage>
        <taxon>Bacteria</taxon>
        <taxon>Pseudomonadati</taxon>
        <taxon>Acidobacteriota</taxon>
        <taxon>Terriglobia</taxon>
        <taxon>Terriglobales</taxon>
        <taxon>Acidobacteriaceae</taxon>
        <taxon>Acidisarcina</taxon>
    </lineage>
</organism>
<dbReference type="EMBL" id="CP030840">
    <property type="protein sequence ID" value="AXC13787.1"/>
    <property type="molecule type" value="Genomic_DNA"/>
</dbReference>
<dbReference type="Pfam" id="PF22917">
    <property type="entry name" value="PRISE"/>
    <property type="match status" value="1"/>
</dbReference>
<feature type="region of interest" description="Disordered" evidence="1">
    <location>
        <begin position="361"/>
        <end position="447"/>
    </location>
</feature>
<evidence type="ECO:0000256" key="1">
    <source>
        <dbReference type="SAM" id="MobiDB-lite"/>
    </source>
</evidence>
<dbReference type="InterPro" id="IPR036291">
    <property type="entry name" value="NAD(P)-bd_dom_sf"/>
</dbReference>
<feature type="domain" description="PRISE-like Rossmann-fold" evidence="2">
    <location>
        <begin position="66"/>
        <end position="359"/>
    </location>
</feature>